<gene>
    <name evidence="2" type="ORF">FZC85_09375</name>
</gene>
<dbReference type="NCBIfam" id="NF038340">
    <property type="entry name" value="SAR2788_fam"/>
    <property type="match status" value="1"/>
</dbReference>
<comment type="caution">
    <text evidence="2">The sequence shown here is derived from an EMBL/GenBank/DDBJ whole genome shotgun (WGS) entry which is preliminary data.</text>
</comment>
<organism evidence="2 3">
    <name type="scientific">Rossellomorea aquimaris</name>
    <dbReference type="NCBI Taxonomy" id="189382"/>
    <lineage>
        <taxon>Bacteria</taxon>
        <taxon>Bacillati</taxon>
        <taxon>Bacillota</taxon>
        <taxon>Bacilli</taxon>
        <taxon>Bacillales</taxon>
        <taxon>Bacillaceae</taxon>
        <taxon>Rossellomorea</taxon>
    </lineage>
</organism>
<feature type="signal peptide" evidence="1">
    <location>
        <begin position="1"/>
        <end position="24"/>
    </location>
</feature>
<evidence type="ECO:0000256" key="1">
    <source>
        <dbReference type="SAM" id="SignalP"/>
    </source>
</evidence>
<keyword evidence="1" id="KW-0732">Signal</keyword>
<dbReference type="Proteomes" id="UP000324269">
    <property type="component" value="Unassembled WGS sequence"/>
</dbReference>
<sequence length="267" mass="29709">MRKLLLKCLVITLLFSILPQGTMAATEEDAQPQGIDLEQAERSLSEEHDVDLSEQVKVEIKEDSDEKLVLDMKVDEEDLKIDTELSMDLDSQDAMITGSIVDESGNVYDESYHVVFHEVEDEILIATLTDTQTGEEYELNSTTLQASVIPIIVGIVLRLGIKYAIKKFGKTAVKNALKQSLKKKWSADDLKSLPKADQNDIKKMYGTASDAWDFFNAQVSSQREVSPGVFVGKDKNGVTFTYRKSSKSGPPTIDVNGIKGVRKIKFL</sequence>
<evidence type="ECO:0000313" key="2">
    <source>
        <dbReference type="EMBL" id="TYS87177.1"/>
    </source>
</evidence>
<dbReference type="EMBL" id="VTEZ01000002">
    <property type="protein sequence ID" value="TYS87177.1"/>
    <property type="molecule type" value="Genomic_DNA"/>
</dbReference>
<dbReference type="AlphaFoldDB" id="A0A5D4UHX8"/>
<reference evidence="2 3" key="1">
    <citation type="submission" date="2019-08" db="EMBL/GenBank/DDBJ databases">
        <title>Bacillus genomes from the desert of Cuatro Cienegas, Coahuila.</title>
        <authorList>
            <person name="Olmedo-Alvarez G."/>
        </authorList>
    </citation>
    <scope>NUCLEOTIDE SEQUENCE [LARGE SCALE GENOMIC DNA]</scope>
    <source>
        <strain evidence="2 3">CH87b_3T</strain>
    </source>
</reference>
<feature type="chain" id="PRO_5030116812" evidence="1">
    <location>
        <begin position="25"/>
        <end position="267"/>
    </location>
</feature>
<evidence type="ECO:0000313" key="3">
    <source>
        <dbReference type="Proteomes" id="UP000324269"/>
    </source>
</evidence>
<accession>A0A5D4UHX8</accession>
<protein>
    <submittedName>
        <fullName evidence="2">Uncharacterized protein</fullName>
    </submittedName>
</protein>
<name>A0A5D4UHX8_9BACI</name>
<dbReference type="RefSeq" id="WP_148969997.1">
    <property type="nucleotide sequence ID" value="NZ_JBNIKW010000007.1"/>
</dbReference>
<proteinExistence type="predicted"/>
<dbReference type="OrthoDB" id="9813146at2"/>